<keyword evidence="7 12" id="KW-0256">Endoplasmic reticulum</keyword>
<evidence type="ECO:0000256" key="8">
    <source>
        <dbReference type="ARBA" id="ARBA00022989"/>
    </source>
</evidence>
<keyword evidence="4 12" id="KW-0328">Glycosyltransferase</keyword>
<dbReference type="Proteomes" id="UP001610334">
    <property type="component" value="Unassembled WGS sequence"/>
</dbReference>
<proteinExistence type="inferred from homology"/>
<feature type="transmembrane region" description="Helical" evidence="12">
    <location>
        <begin position="97"/>
        <end position="115"/>
    </location>
</feature>
<evidence type="ECO:0000256" key="3">
    <source>
        <dbReference type="ARBA" id="ARBA00007063"/>
    </source>
</evidence>
<name>A0ABR4GYS6_9EURO</name>
<feature type="transmembrane region" description="Helical" evidence="12">
    <location>
        <begin position="151"/>
        <end position="169"/>
    </location>
</feature>
<dbReference type="PANTHER" id="PTHR22760">
    <property type="entry name" value="GLYCOSYLTRANSFERASE"/>
    <property type="match status" value="1"/>
</dbReference>
<gene>
    <name evidence="14" type="ORF">BJX63DRAFT_439446</name>
</gene>
<evidence type="ECO:0000256" key="7">
    <source>
        <dbReference type="ARBA" id="ARBA00022824"/>
    </source>
</evidence>
<comment type="catalytic activity">
    <reaction evidence="11">
        <text>an alpha-D-Man-(1-&gt;2)-alpha-D-Man-(1-&gt;2)-alpha-D-Man-(1-&gt;3)-[alpha-D-Man-(1-&gt;2)-alpha-D-Man-(1-&gt;3)-alpha-D-Man-(1-&gt;6)]-beta-D-Man-(1-&gt;4)-beta-D-GlcNAc-(1-&gt;4)-alpha-D-GlcNAc-diphospho-di-trans,poly-cis-dolichol + a di-trans,poly-cis-dolichyl beta-D-mannosyl phosphate = an alpha-D-Man-(1-&gt;2)-alpha-D-Man-(1-&gt;2)-alpha-D-Man-(1-&gt;3)-[alpha-D-Man-(1-&gt;2)-alpha-D-Man-(1-&gt;3)-[alpha-D-Man-(1-&gt;6)]-alpha-D-Man-(1-&gt;6)]-beta-D-Man-(1-&gt;4)-beta-D-GlcNAc-(1-&gt;4)-alpha-D-GlcNAc-diphospho-di-trans,poly-cis-dolichol + a di-trans,poly-cis-dolichyl phosphate + H(+)</text>
        <dbReference type="Rhea" id="RHEA:29535"/>
        <dbReference type="Rhea" id="RHEA-COMP:19498"/>
        <dbReference type="Rhea" id="RHEA-COMP:19501"/>
        <dbReference type="Rhea" id="RHEA-COMP:19518"/>
        <dbReference type="Rhea" id="RHEA-COMP:19519"/>
        <dbReference type="ChEBI" id="CHEBI:15378"/>
        <dbReference type="ChEBI" id="CHEBI:57683"/>
        <dbReference type="ChEBI" id="CHEBI:58211"/>
        <dbReference type="ChEBI" id="CHEBI:132517"/>
        <dbReference type="ChEBI" id="CHEBI:132519"/>
        <dbReference type="EC" id="2.4.1.260"/>
    </reaction>
    <physiologicalReaction direction="left-to-right" evidence="11">
        <dbReference type="Rhea" id="RHEA:29536"/>
    </physiologicalReaction>
</comment>
<reference evidence="14 15" key="1">
    <citation type="submission" date="2024-07" db="EMBL/GenBank/DDBJ databases">
        <title>Section-level genome sequencing and comparative genomics of Aspergillus sections Usti and Cavernicolus.</title>
        <authorList>
            <consortium name="Lawrence Berkeley National Laboratory"/>
            <person name="Nybo J.L."/>
            <person name="Vesth T.C."/>
            <person name="Theobald S."/>
            <person name="Frisvad J.C."/>
            <person name="Larsen T.O."/>
            <person name="Kjaerboelling I."/>
            <person name="Rothschild-Mancinelli K."/>
            <person name="Lyhne E.K."/>
            <person name="Kogle M.E."/>
            <person name="Barry K."/>
            <person name="Clum A."/>
            <person name="Na H."/>
            <person name="Ledsgaard L."/>
            <person name="Lin J."/>
            <person name="Lipzen A."/>
            <person name="Kuo A."/>
            <person name="Riley R."/>
            <person name="Mondo S."/>
            <person name="Labutti K."/>
            <person name="Haridas S."/>
            <person name="Pangalinan J."/>
            <person name="Salamov A.A."/>
            <person name="Simmons B.A."/>
            <person name="Magnuson J.K."/>
            <person name="Chen J."/>
            <person name="Drula E."/>
            <person name="Henrissat B."/>
            <person name="Wiebenga A."/>
            <person name="Lubbers R.J."/>
            <person name="Gomes A.C."/>
            <person name="Makela M.R."/>
            <person name="Stajich J."/>
            <person name="Grigoriev I.V."/>
            <person name="Mortensen U.H."/>
            <person name="De Vries R.P."/>
            <person name="Baker S.E."/>
            <person name="Andersen M.R."/>
        </authorList>
    </citation>
    <scope>NUCLEOTIDE SEQUENCE [LARGE SCALE GENOMIC DNA]</scope>
    <source>
        <strain evidence="14 15">CBS 588.65</strain>
    </source>
</reference>
<evidence type="ECO:0000256" key="1">
    <source>
        <dbReference type="ARBA" id="ARBA00004477"/>
    </source>
</evidence>
<sequence>MSRDVGYLLLLGSIPALVLLHLVVAQYTKVEESFHIQAIHDIQAFGIPTRNVSDVFRAAYDHFTFPGAVPRTFAGAIVLSSLSAPFTWLNQDLNGQFAARALLGLFNALSLLSFARSLRRAAGKTAAVWYVLFQASQFHVIYYASRTLSNMFAFGMTTFALAALLPAPVDGQTYRKQSRLALYLITIAGIVFRAELALFLATHTLFLLIAGRISIQREIIPAGILGLTLGLAITIPVDSFFWQQFPLWPELTAFKFNVVAGQASAWGTHPWHYYFTNALPRLLLNPLTYLVGIPISLFQPATRRISSSMIIPSLSYVALYSGQPHKEWRFIVYAIPSLTAAAALGASYIWTHQAKSLIYRLLSLAMIGSTLVSFAISSLILLPASSANYPGAHALNTLHTHVLTTTPRPGNPPLPLNIHLGNLACQTGVTRFVQLPSTPSKDSPYITWHYDKSDSPSQKASPAFWSKFDYVLLEPSEADAVRALSSADSWQEIDTVTAFAGIRVLGPGDEARAVVEEAILRKALGPSADGLISRWKGLVELVRGRVTKGWWAEVRMEPRIKILERVKS</sequence>
<keyword evidence="13" id="KW-0732">Signal</keyword>
<evidence type="ECO:0000256" key="11">
    <source>
        <dbReference type="ARBA" id="ARBA00048899"/>
    </source>
</evidence>
<evidence type="ECO:0000313" key="14">
    <source>
        <dbReference type="EMBL" id="KAL2808357.1"/>
    </source>
</evidence>
<keyword evidence="9 12" id="KW-0472">Membrane</keyword>
<comment type="subcellular location">
    <subcellularLocation>
        <location evidence="1 12">Endoplasmic reticulum membrane</location>
        <topology evidence="1 12">Multi-pass membrane protein</topology>
    </subcellularLocation>
</comment>
<feature type="transmembrane region" description="Helical" evidence="12">
    <location>
        <begin position="222"/>
        <end position="242"/>
    </location>
</feature>
<evidence type="ECO:0000256" key="12">
    <source>
        <dbReference type="RuleBase" id="RU363075"/>
    </source>
</evidence>
<evidence type="ECO:0000256" key="5">
    <source>
        <dbReference type="ARBA" id="ARBA00022679"/>
    </source>
</evidence>
<keyword evidence="8 12" id="KW-1133">Transmembrane helix</keyword>
<dbReference type="PANTHER" id="PTHR22760:SF1">
    <property type="entry name" value="DOL-P-MAN:MAN(7)GLCNAC(2)-PP-DOL ALPHA-1,6-MANNOSYLTRANSFERASE"/>
    <property type="match status" value="1"/>
</dbReference>
<protein>
    <recommendedName>
        <fullName evidence="12">Mannosyltransferase</fullName>
        <ecNumber evidence="12">2.4.1.-</ecNumber>
    </recommendedName>
</protein>
<feature type="transmembrane region" description="Helical" evidence="12">
    <location>
        <begin position="328"/>
        <end position="350"/>
    </location>
</feature>
<dbReference type="EC" id="2.4.1.-" evidence="12"/>
<comment type="similarity">
    <text evidence="3 12">Belongs to the glycosyltransferase 22 family.</text>
</comment>
<dbReference type="InterPro" id="IPR005599">
    <property type="entry name" value="GPI_mannosylTrfase"/>
</dbReference>
<comment type="function">
    <text evidence="10">Mannosyltransferase that operates in the biosynthetic pathway of dolichol-linked oligosaccharides, the glycan precursors employed in protein asparagine (N)-glycosylation. The assembly of dolichol-linked oligosaccharides begins on the cytosolic side of the endoplasmic reticulum membrane and finishes in its lumen. The sequential addition of sugars to dolichol pyrophosphate produces dolichol-linked oligosaccharides containing fourteen sugars, including two GlcNAcs, nine mannoses and three glucoses. Once assembled, the oligosaccharide is transferred from the lipid to nascent proteins by oligosaccharyltransferases. In the lumen of the endoplasmic reticulum, adds the eighth mannose residue in an alpha-1,6 linkage onto Man(7)GlcNAc(2)-PP-dolichol to produce Man(8)GlcNAc(2)-PP-dolichol.</text>
</comment>
<dbReference type="EMBL" id="JBFXLT010000114">
    <property type="protein sequence ID" value="KAL2808357.1"/>
    <property type="molecule type" value="Genomic_DNA"/>
</dbReference>
<evidence type="ECO:0000256" key="13">
    <source>
        <dbReference type="SAM" id="SignalP"/>
    </source>
</evidence>
<keyword evidence="5" id="KW-0808">Transferase</keyword>
<evidence type="ECO:0000256" key="2">
    <source>
        <dbReference type="ARBA" id="ARBA00004922"/>
    </source>
</evidence>
<accession>A0ABR4GYS6</accession>
<keyword evidence="6 12" id="KW-0812">Transmembrane</keyword>
<dbReference type="Pfam" id="PF03901">
    <property type="entry name" value="Glyco_transf_22"/>
    <property type="match status" value="1"/>
</dbReference>
<evidence type="ECO:0000256" key="4">
    <source>
        <dbReference type="ARBA" id="ARBA00022676"/>
    </source>
</evidence>
<evidence type="ECO:0000313" key="15">
    <source>
        <dbReference type="Proteomes" id="UP001610334"/>
    </source>
</evidence>
<evidence type="ECO:0000256" key="10">
    <source>
        <dbReference type="ARBA" id="ARBA00044721"/>
    </source>
</evidence>
<evidence type="ECO:0000256" key="9">
    <source>
        <dbReference type="ARBA" id="ARBA00023136"/>
    </source>
</evidence>
<comment type="pathway">
    <text evidence="2">Protein modification; protein glycosylation.</text>
</comment>
<keyword evidence="15" id="KW-1185">Reference proteome</keyword>
<organism evidence="14 15">
    <name type="scientific">Aspergillus granulosus</name>
    <dbReference type="NCBI Taxonomy" id="176169"/>
    <lineage>
        <taxon>Eukaryota</taxon>
        <taxon>Fungi</taxon>
        <taxon>Dikarya</taxon>
        <taxon>Ascomycota</taxon>
        <taxon>Pezizomycotina</taxon>
        <taxon>Eurotiomycetes</taxon>
        <taxon>Eurotiomycetidae</taxon>
        <taxon>Eurotiales</taxon>
        <taxon>Aspergillaceae</taxon>
        <taxon>Aspergillus</taxon>
        <taxon>Aspergillus subgen. Nidulantes</taxon>
    </lineage>
</organism>
<feature type="transmembrane region" description="Helical" evidence="12">
    <location>
        <begin position="181"/>
        <end position="210"/>
    </location>
</feature>
<evidence type="ECO:0000256" key="6">
    <source>
        <dbReference type="ARBA" id="ARBA00022692"/>
    </source>
</evidence>
<feature type="signal peptide" evidence="13">
    <location>
        <begin position="1"/>
        <end position="25"/>
    </location>
</feature>
<feature type="transmembrane region" description="Helical" evidence="12">
    <location>
        <begin position="357"/>
        <end position="382"/>
    </location>
</feature>
<feature type="chain" id="PRO_5046028133" description="Mannosyltransferase" evidence="13">
    <location>
        <begin position="26"/>
        <end position="568"/>
    </location>
</feature>
<comment type="caution">
    <text evidence="14">The sequence shown here is derived from an EMBL/GenBank/DDBJ whole genome shotgun (WGS) entry which is preliminary data.</text>
</comment>